<keyword evidence="4" id="KW-1185">Reference proteome</keyword>
<dbReference type="PANTHER" id="PTHR34819:SF3">
    <property type="entry name" value="CELL SURFACE PROTEIN"/>
    <property type="match status" value="1"/>
</dbReference>
<dbReference type="Gene3D" id="2.60.40.10">
    <property type="entry name" value="Immunoglobulins"/>
    <property type="match status" value="2"/>
</dbReference>
<evidence type="ECO:0000256" key="1">
    <source>
        <dbReference type="SAM" id="SignalP"/>
    </source>
</evidence>
<dbReference type="InterPro" id="IPR013783">
    <property type="entry name" value="Ig-like_fold"/>
</dbReference>
<sequence precursor="true">MDGKSVSARNAFAALVLMLCPAVAMAQDVPPRPVAFDAADPTGRSALPPYDADAAIRPAMAQGADAMPTAEAIGKTLTSGVAIPSARAKSESTSPGGSRIRPLVELEQRLPRQLRAGQATNIEFILHNRGDLAATEISLINEVPQGVVVLESNPPGKLTDHTLEWTITRLEPGQEKRVELKVKATHGEGRFLTASRTRLRYETEVITEMTILQPRLELTVEGPEKGSVGDEMPFEVTVKNTGNIAAEGVILRDVLPATLAHPYGPELENVLGRIEAGEERSTTLSVTPTEAGEIANTFAVHADELAPVEKSVKLHIRKTKLSLSANGPRFRYLNRPCTFQFTIRNEGARAAEEVELKVDVPKGISFEKASNGGQVDDKKEVVHWKLGNIDAGETTTLSLTGVPTAMGDQQCQAVLRAFGETYAKTELATKVRGTSRLAIHIDDLDDPIESGKETIYEVRLLNEGTLPATNVRVSMTMSPELKAVAADGPSNNKAYQNILAFEPVPQLEPTGELVYRIKVVAQRKGDARLRVSAQTDEMSRPIISEEPTKIYSDF</sequence>
<feature type="domain" description="DUF11" evidence="2">
    <location>
        <begin position="224"/>
        <end position="303"/>
    </location>
</feature>
<keyword evidence="1" id="KW-0732">Signal</keyword>
<dbReference type="Proteomes" id="UP000317093">
    <property type="component" value="Chromosome"/>
</dbReference>
<dbReference type="InterPro" id="IPR051172">
    <property type="entry name" value="Chlamydia_OmcB"/>
</dbReference>
<name>A0A518BCD6_9BACT</name>
<reference evidence="3 4" key="1">
    <citation type="submission" date="2019-02" db="EMBL/GenBank/DDBJ databases">
        <title>Deep-cultivation of Planctomycetes and their phenomic and genomic characterization uncovers novel biology.</title>
        <authorList>
            <person name="Wiegand S."/>
            <person name="Jogler M."/>
            <person name="Boedeker C."/>
            <person name="Pinto D."/>
            <person name="Vollmers J."/>
            <person name="Rivas-Marin E."/>
            <person name="Kohn T."/>
            <person name="Peeters S.H."/>
            <person name="Heuer A."/>
            <person name="Rast P."/>
            <person name="Oberbeckmann S."/>
            <person name="Bunk B."/>
            <person name="Jeske O."/>
            <person name="Meyerdierks A."/>
            <person name="Storesund J.E."/>
            <person name="Kallscheuer N."/>
            <person name="Luecker S."/>
            <person name="Lage O.M."/>
            <person name="Pohl T."/>
            <person name="Merkel B.J."/>
            <person name="Hornburger P."/>
            <person name="Mueller R.-W."/>
            <person name="Bruemmer F."/>
            <person name="Labrenz M."/>
            <person name="Spormann A.M."/>
            <person name="Op den Camp H."/>
            <person name="Overmann J."/>
            <person name="Amann R."/>
            <person name="Jetten M.S.M."/>
            <person name="Mascher T."/>
            <person name="Medema M.H."/>
            <person name="Devos D.P."/>
            <person name="Kaster A.-K."/>
            <person name="Ovreas L."/>
            <person name="Rohde M."/>
            <person name="Galperin M.Y."/>
            <person name="Jogler C."/>
        </authorList>
    </citation>
    <scope>NUCLEOTIDE SEQUENCE [LARGE SCALE GENOMIC DNA]</scope>
    <source>
        <strain evidence="3 4">Pan216</strain>
    </source>
</reference>
<feature type="signal peptide" evidence="1">
    <location>
        <begin position="1"/>
        <end position="26"/>
    </location>
</feature>
<dbReference type="KEGG" id="knv:Pan216_55360"/>
<dbReference type="EMBL" id="CP036279">
    <property type="protein sequence ID" value="QDU64645.1"/>
    <property type="molecule type" value="Genomic_DNA"/>
</dbReference>
<evidence type="ECO:0000259" key="2">
    <source>
        <dbReference type="Pfam" id="PF01345"/>
    </source>
</evidence>
<dbReference type="AlphaFoldDB" id="A0A518BCD6"/>
<dbReference type="InterPro" id="IPR001434">
    <property type="entry name" value="OmcB-like_DUF11"/>
</dbReference>
<dbReference type="Pfam" id="PF01345">
    <property type="entry name" value="DUF11"/>
    <property type="match status" value="3"/>
</dbReference>
<organism evidence="3 4">
    <name type="scientific">Kolteria novifilia</name>
    <dbReference type="NCBI Taxonomy" id="2527975"/>
    <lineage>
        <taxon>Bacteria</taxon>
        <taxon>Pseudomonadati</taxon>
        <taxon>Planctomycetota</taxon>
        <taxon>Planctomycetia</taxon>
        <taxon>Kolteriales</taxon>
        <taxon>Kolteriaceae</taxon>
        <taxon>Kolteria</taxon>
    </lineage>
</organism>
<dbReference type="InterPro" id="IPR047589">
    <property type="entry name" value="DUF11_rpt"/>
</dbReference>
<gene>
    <name evidence="3" type="primary">omcB_5</name>
    <name evidence="3" type="ORF">Pan216_55360</name>
</gene>
<dbReference type="NCBIfam" id="TIGR01451">
    <property type="entry name" value="B_ant_repeat"/>
    <property type="match status" value="1"/>
</dbReference>
<evidence type="ECO:0000313" key="3">
    <source>
        <dbReference type="EMBL" id="QDU64645.1"/>
    </source>
</evidence>
<feature type="domain" description="DUF11" evidence="2">
    <location>
        <begin position="114"/>
        <end position="193"/>
    </location>
</feature>
<dbReference type="PANTHER" id="PTHR34819">
    <property type="entry name" value="LARGE CYSTEINE-RICH PERIPLASMIC PROTEIN OMCB"/>
    <property type="match status" value="1"/>
</dbReference>
<feature type="domain" description="DUF11" evidence="2">
    <location>
        <begin position="335"/>
        <end position="402"/>
    </location>
</feature>
<proteinExistence type="predicted"/>
<evidence type="ECO:0000313" key="4">
    <source>
        <dbReference type="Proteomes" id="UP000317093"/>
    </source>
</evidence>
<feature type="chain" id="PRO_5021886674" evidence="1">
    <location>
        <begin position="27"/>
        <end position="554"/>
    </location>
</feature>
<accession>A0A518BCD6</accession>
<protein>
    <submittedName>
        <fullName evidence="3">Large cysteine-rich periplasmic protein omcB</fullName>
    </submittedName>
</protein>